<dbReference type="InterPro" id="IPR036388">
    <property type="entry name" value="WH-like_DNA-bd_sf"/>
</dbReference>
<comment type="catalytic activity">
    <reaction evidence="6">
        <text>a 6-O-methyl-2'-deoxyguanosine in DNA + L-cysteinyl-[protein] = S-methyl-L-cysteinyl-[protein] + a 2'-deoxyguanosine in DNA</text>
        <dbReference type="Rhea" id="RHEA:24000"/>
        <dbReference type="Rhea" id="RHEA-COMP:10131"/>
        <dbReference type="Rhea" id="RHEA-COMP:10132"/>
        <dbReference type="Rhea" id="RHEA-COMP:11367"/>
        <dbReference type="Rhea" id="RHEA-COMP:11368"/>
        <dbReference type="ChEBI" id="CHEBI:29950"/>
        <dbReference type="ChEBI" id="CHEBI:82612"/>
        <dbReference type="ChEBI" id="CHEBI:85445"/>
        <dbReference type="ChEBI" id="CHEBI:85448"/>
        <dbReference type="EC" id="2.1.1.63"/>
    </reaction>
</comment>
<keyword evidence="2" id="KW-0489">Methyltransferase</keyword>
<name>A0ABQ2D1S3_9DEIO</name>
<keyword evidence="3" id="KW-0808">Transferase</keyword>
<dbReference type="PANTHER" id="PTHR10815">
    <property type="entry name" value="METHYLATED-DNA--PROTEIN-CYSTEINE METHYLTRANSFERASE"/>
    <property type="match status" value="1"/>
</dbReference>
<evidence type="ECO:0000313" key="8">
    <source>
        <dbReference type="EMBL" id="GGJ38117.1"/>
    </source>
</evidence>
<gene>
    <name evidence="8" type="primary">ada</name>
    <name evidence="8" type="ORF">GCM10008938_25310</name>
</gene>
<protein>
    <submittedName>
        <fullName evidence="8">Bifunctional transcriptional activator/DNA repair enzyme protein Ada</fullName>
    </submittedName>
</protein>
<dbReference type="SUPFAM" id="SSF53155">
    <property type="entry name" value="Methylated DNA-protein cysteine methyltransferase domain"/>
    <property type="match status" value="1"/>
</dbReference>
<dbReference type="Gene3D" id="1.10.10.60">
    <property type="entry name" value="Homeodomain-like"/>
    <property type="match status" value="1"/>
</dbReference>
<dbReference type="EMBL" id="BMOD01000008">
    <property type="protein sequence ID" value="GGJ38117.1"/>
    <property type="molecule type" value="Genomic_DNA"/>
</dbReference>
<evidence type="ECO:0000256" key="1">
    <source>
        <dbReference type="ARBA" id="ARBA00001286"/>
    </source>
</evidence>
<keyword evidence="9" id="KW-1185">Reference proteome</keyword>
<organism evidence="8 9">
    <name type="scientific">Deinococcus roseus</name>
    <dbReference type="NCBI Taxonomy" id="392414"/>
    <lineage>
        <taxon>Bacteria</taxon>
        <taxon>Thermotogati</taxon>
        <taxon>Deinococcota</taxon>
        <taxon>Deinococci</taxon>
        <taxon>Deinococcales</taxon>
        <taxon>Deinococcaceae</taxon>
        <taxon>Deinococcus</taxon>
    </lineage>
</organism>
<evidence type="ECO:0000259" key="7">
    <source>
        <dbReference type="PROSITE" id="PS01124"/>
    </source>
</evidence>
<accession>A0ABQ2D1S3</accession>
<dbReference type="PROSITE" id="PS01124">
    <property type="entry name" value="HTH_ARAC_FAMILY_2"/>
    <property type="match status" value="1"/>
</dbReference>
<evidence type="ECO:0000256" key="4">
    <source>
        <dbReference type="ARBA" id="ARBA00022763"/>
    </source>
</evidence>
<comment type="catalytic activity">
    <reaction evidence="1">
        <text>a 4-O-methyl-thymidine in DNA + L-cysteinyl-[protein] = a thymidine in DNA + S-methyl-L-cysteinyl-[protein]</text>
        <dbReference type="Rhea" id="RHEA:53428"/>
        <dbReference type="Rhea" id="RHEA-COMP:10131"/>
        <dbReference type="Rhea" id="RHEA-COMP:10132"/>
        <dbReference type="Rhea" id="RHEA-COMP:13555"/>
        <dbReference type="Rhea" id="RHEA-COMP:13556"/>
        <dbReference type="ChEBI" id="CHEBI:29950"/>
        <dbReference type="ChEBI" id="CHEBI:82612"/>
        <dbReference type="ChEBI" id="CHEBI:137386"/>
        <dbReference type="ChEBI" id="CHEBI:137387"/>
        <dbReference type="EC" id="2.1.1.63"/>
    </reaction>
</comment>
<evidence type="ECO:0000256" key="3">
    <source>
        <dbReference type="ARBA" id="ARBA00022679"/>
    </source>
</evidence>
<sequence>MSVDAHKALKQHDLSGMWIGVKYLSVYYSPEDLRLLPEPQDLVFFASEQEAKAQGFGPIPDSLRLTEKIAEMLLEQPALTVQQLSENLRHTPHQVIRAFKKHTGMTPKQFAQLQKLERFREELAHHSITRSLYEAGFESLRALYERSSGFLGMRPRTYQQGGKNMTIFYDTFDTPFGFMLLGSTELGVCSLKFGDQDTLLQELQQDYPKAQLVQDAEATRLYREALLDYLQGKTQTVEVALDVRGTDFQWKVWQALRRIPAGETRSYAQVAATLGEPKAVRAVARACASNVVALVIPCHRVVRSDGSISGYRWGPERKKEILDWEKR</sequence>
<dbReference type="Pfam" id="PF01035">
    <property type="entry name" value="DNA_binding_1"/>
    <property type="match status" value="1"/>
</dbReference>
<dbReference type="Gene3D" id="3.30.160.70">
    <property type="entry name" value="Methylated DNA-protein cysteine methyltransferase domain"/>
    <property type="match status" value="1"/>
</dbReference>
<evidence type="ECO:0000256" key="6">
    <source>
        <dbReference type="ARBA" id="ARBA00049348"/>
    </source>
</evidence>
<dbReference type="InterPro" id="IPR014048">
    <property type="entry name" value="MethylDNA_cys_MeTrfase_DNA-bd"/>
</dbReference>
<dbReference type="InterPro" id="IPR018060">
    <property type="entry name" value="HTH_AraC"/>
</dbReference>
<dbReference type="Pfam" id="PF02870">
    <property type="entry name" value="Methyltransf_1N"/>
    <property type="match status" value="1"/>
</dbReference>
<dbReference type="RefSeq" id="WP_189003052.1">
    <property type="nucleotide sequence ID" value="NZ_BMOD01000008.1"/>
</dbReference>
<dbReference type="InterPro" id="IPR036631">
    <property type="entry name" value="MGMT_N_sf"/>
</dbReference>
<dbReference type="Pfam" id="PF12833">
    <property type="entry name" value="HTH_18"/>
    <property type="match status" value="1"/>
</dbReference>
<dbReference type="SUPFAM" id="SSF46767">
    <property type="entry name" value="Methylated DNA-protein cysteine methyltransferase, C-terminal domain"/>
    <property type="match status" value="1"/>
</dbReference>
<dbReference type="InterPro" id="IPR036217">
    <property type="entry name" value="MethylDNA_cys_MeTrfase_DNAb"/>
</dbReference>
<dbReference type="Proteomes" id="UP000632222">
    <property type="component" value="Unassembled WGS sequence"/>
</dbReference>
<dbReference type="SMART" id="SM00342">
    <property type="entry name" value="HTH_ARAC"/>
    <property type="match status" value="1"/>
</dbReference>
<keyword evidence="5" id="KW-0234">DNA repair</keyword>
<keyword evidence="4" id="KW-0227">DNA damage</keyword>
<proteinExistence type="predicted"/>
<comment type="caution">
    <text evidence="8">The sequence shown here is derived from an EMBL/GenBank/DDBJ whole genome shotgun (WGS) entry which is preliminary data.</text>
</comment>
<reference evidence="9" key="1">
    <citation type="journal article" date="2019" name="Int. J. Syst. Evol. Microbiol.">
        <title>The Global Catalogue of Microorganisms (GCM) 10K type strain sequencing project: providing services to taxonomists for standard genome sequencing and annotation.</title>
        <authorList>
            <consortium name="The Broad Institute Genomics Platform"/>
            <consortium name="The Broad Institute Genome Sequencing Center for Infectious Disease"/>
            <person name="Wu L."/>
            <person name="Ma J."/>
        </authorList>
    </citation>
    <scope>NUCLEOTIDE SEQUENCE [LARGE SCALE GENOMIC DNA]</scope>
    <source>
        <strain evidence="9">JCM 14370</strain>
    </source>
</reference>
<dbReference type="InterPro" id="IPR001497">
    <property type="entry name" value="MethylDNA_cys_MeTrfase_AS"/>
</dbReference>
<dbReference type="InterPro" id="IPR008332">
    <property type="entry name" value="MethylG_MeTrfase_N"/>
</dbReference>
<dbReference type="NCBIfam" id="TIGR00589">
    <property type="entry name" value="ogt"/>
    <property type="match status" value="1"/>
</dbReference>
<evidence type="ECO:0000256" key="5">
    <source>
        <dbReference type="ARBA" id="ARBA00023204"/>
    </source>
</evidence>
<feature type="domain" description="HTH araC/xylS-type" evidence="7">
    <location>
        <begin position="63"/>
        <end position="161"/>
    </location>
</feature>
<dbReference type="PANTHER" id="PTHR10815:SF14">
    <property type="entry name" value="BIFUNCTIONAL TRANSCRIPTIONAL ACTIVATOR_DNA REPAIR ENZYME ADA"/>
    <property type="match status" value="1"/>
</dbReference>
<dbReference type="PROSITE" id="PS00374">
    <property type="entry name" value="MGMT"/>
    <property type="match status" value="1"/>
</dbReference>
<evidence type="ECO:0000256" key="2">
    <source>
        <dbReference type="ARBA" id="ARBA00022603"/>
    </source>
</evidence>
<evidence type="ECO:0000313" key="9">
    <source>
        <dbReference type="Proteomes" id="UP000632222"/>
    </source>
</evidence>
<dbReference type="CDD" id="cd06445">
    <property type="entry name" value="ATase"/>
    <property type="match status" value="1"/>
</dbReference>
<dbReference type="Gene3D" id="1.10.10.10">
    <property type="entry name" value="Winged helix-like DNA-binding domain superfamily/Winged helix DNA-binding domain"/>
    <property type="match status" value="1"/>
</dbReference>